<proteinExistence type="predicted"/>
<gene>
    <name evidence="3" type="ORF">Prum_062910</name>
</gene>
<keyword evidence="4" id="KW-1185">Reference proteome</keyword>
<dbReference type="SUPFAM" id="SSF53474">
    <property type="entry name" value="alpha/beta-Hydrolases"/>
    <property type="match status" value="1"/>
</dbReference>
<name>A0A6V8LDI7_9ACTN</name>
<dbReference type="PANTHER" id="PTHR43433">
    <property type="entry name" value="HYDROLASE, ALPHA/BETA FOLD FAMILY PROTEIN"/>
    <property type="match status" value="1"/>
</dbReference>
<reference evidence="3 4" key="1">
    <citation type="submission" date="2020-03" db="EMBL/GenBank/DDBJ databases">
        <title>Whole genome shotgun sequence of Phytohabitans rumicis NBRC 108638.</title>
        <authorList>
            <person name="Komaki H."/>
            <person name="Tamura T."/>
        </authorList>
    </citation>
    <scope>NUCLEOTIDE SEQUENCE [LARGE SCALE GENOMIC DNA]</scope>
    <source>
        <strain evidence="3 4">NBRC 108638</strain>
    </source>
</reference>
<protein>
    <recommendedName>
        <fullName evidence="2">AB hydrolase-1 domain-containing protein</fullName>
    </recommendedName>
</protein>
<evidence type="ECO:0000256" key="1">
    <source>
        <dbReference type="SAM" id="MobiDB-lite"/>
    </source>
</evidence>
<dbReference type="EMBL" id="BLPG01000001">
    <property type="protein sequence ID" value="GFJ92649.1"/>
    <property type="molecule type" value="Genomic_DNA"/>
</dbReference>
<accession>A0A6V8LDI7</accession>
<reference evidence="3 4" key="2">
    <citation type="submission" date="2020-03" db="EMBL/GenBank/DDBJ databases">
        <authorList>
            <person name="Ichikawa N."/>
            <person name="Kimura A."/>
            <person name="Kitahashi Y."/>
            <person name="Uohara A."/>
        </authorList>
    </citation>
    <scope>NUCLEOTIDE SEQUENCE [LARGE SCALE GENOMIC DNA]</scope>
    <source>
        <strain evidence="3 4">NBRC 108638</strain>
    </source>
</reference>
<dbReference type="AlphaFoldDB" id="A0A6V8LDI7"/>
<dbReference type="Gene3D" id="3.40.50.1820">
    <property type="entry name" value="alpha/beta hydrolase"/>
    <property type="match status" value="1"/>
</dbReference>
<evidence type="ECO:0000313" key="3">
    <source>
        <dbReference type="EMBL" id="GFJ92649.1"/>
    </source>
</evidence>
<dbReference type="InterPro" id="IPR050471">
    <property type="entry name" value="AB_hydrolase"/>
</dbReference>
<dbReference type="InterPro" id="IPR029058">
    <property type="entry name" value="AB_hydrolase_fold"/>
</dbReference>
<organism evidence="3 4">
    <name type="scientific">Phytohabitans rumicis</name>
    <dbReference type="NCBI Taxonomy" id="1076125"/>
    <lineage>
        <taxon>Bacteria</taxon>
        <taxon>Bacillati</taxon>
        <taxon>Actinomycetota</taxon>
        <taxon>Actinomycetes</taxon>
        <taxon>Micromonosporales</taxon>
        <taxon>Micromonosporaceae</taxon>
    </lineage>
</organism>
<evidence type="ECO:0000313" key="4">
    <source>
        <dbReference type="Proteomes" id="UP000482960"/>
    </source>
</evidence>
<dbReference type="Proteomes" id="UP000482960">
    <property type="component" value="Unassembled WGS sequence"/>
</dbReference>
<dbReference type="Pfam" id="PF00561">
    <property type="entry name" value="Abhydrolase_1"/>
    <property type="match status" value="1"/>
</dbReference>
<dbReference type="PRINTS" id="PR00111">
    <property type="entry name" value="ABHYDROLASE"/>
</dbReference>
<evidence type="ECO:0000259" key="2">
    <source>
        <dbReference type="Pfam" id="PF00561"/>
    </source>
</evidence>
<dbReference type="InterPro" id="IPR000073">
    <property type="entry name" value="AB_hydrolase_1"/>
</dbReference>
<feature type="region of interest" description="Disordered" evidence="1">
    <location>
        <begin position="1"/>
        <end position="20"/>
    </location>
</feature>
<dbReference type="GO" id="GO:0003824">
    <property type="term" value="F:catalytic activity"/>
    <property type="evidence" value="ECO:0007669"/>
    <property type="project" value="UniProtKB-ARBA"/>
</dbReference>
<comment type="caution">
    <text evidence="3">The sequence shown here is derived from an EMBL/GenBank/DDBJ whole genome shotgun (WGS) entry which is preliminary data.</text>
</comment>
<sequence>MEAGVIGEQSAQTDVRTPDGKRLAVEVTGAPDGSPVFLLHGTPGSRSGIKPRGILLYRQGVRLICYDRPGYGRSERREGRRVVDAAADVEAIADALEIDRFAVVGRSGGGPHALAVAAMLPQRVTRAAVLVSIAPADAAGLDWYRGMSASNVDEYQAADTDRGSLMASLTSQADRMRRDPESLVAFLDKELSDPDRRVIGNVAMRRKITDSYAEAVRYGAEGWIDDALAFRRNWGFEPSSIRVPVRLWHGADDQFSPVSHTHWLAAQIRGAEIEVAQGAGHFAAVEILPRMLTWLTETGVVAADKPAATVQPIRTGAGRAPGTPVVLRAAR</sequence>
<feature type="domain" description="AB hydrolase-1" evidence="2">
    <location>
        <begin position="35"/>
        <end position="284"/>
    </location>
</feature>
<dbReference type="PANTHER" id="PTHR43433:SF10">
    <property type="entry name" value="AB HYDROLASE-1 DOMAIN-CONTAINING PROTEIN"/>
    <property type="match status" value="1"/>
</dbReference>